<dbReference type="VEuPathDB" id="VectorBase:ASTEI09277"/>
<proteinExistence type="predicted"/>
<feature type="compositionally biased region" description="Basic and acidic residues" evidence="1">
    <location>
        <begin position="603"/>
        <end position="616"/>
    </location>
</feature>
<dbReference type="VEuPathDB" id="VectorBase:ASTEI20_043300"/>
<organism evidence="2 3">
    <name type="scientific">Anopheles stephensi</name>
    <name type="common">Indo-Pakistan malaria mosquito</name>
    <dbReference type="NCBI Taxonomy" id="30069"/>
    <lineage>
        <taxon>Eukaryota</taxon>
        <taxon>Metazoa</taxon>
        <taxon>Ecdysozoa</taxon>
        <taxon>Arthropoda</taxon>
        <taxon>Hexapoda</taxon>
        <taxon>Insecta</taxon>
        <taxon>Pterygota</taxon>
        <taxon>Neoptera</taxon>
        <taxon>Endopterygota</taxon>
        <taxon>Diptera</taxon>
        <taxon>Nematocera</taxon>
        <taxon>Culicoidea</taxon>
        <taxon>Culicidae</taxon>
        <taxon>Anophelinae</taxon>
        <taxon>Anopheles</taxon>
    </lineage>
</organism>
<evidence type="ECO:0000313" key="3">
    <source>
        <dbReference type="Proteomes" id="UP000076408"/>
    </source>
</evidence>
<dbReference type="EnsemblMetazoa" id="ASTEI09277-RA">
    <property type="protein sequence ID" value="ASTEI09277-PA"/>
    <property type="gene ID" value="ASTEI09277"/>
</dbReference>
<feature type="compositionally biased region" description="Polar residues" evidence="1">
    <location>
        <begin position="1062"/>
        <end position="1103"/>
    </location>
</feature>
<feature type="compositionally biased region" description="Acidic residues" evidence="1">
    <location>
        <begin position="1414"/>
        <end position="1428"/>
    </location>
</feature>
<feature type="region of interest" description="Disordered" evidence="1">
    <location>
        <begin position="954"/>
        <end position="983"/>
    </location>
</feature>
<accession>A0A182YLE1</accession>
<evidence type="ECO:0000313" key="2">
    <source>
        <dbReference type="EnsemblMetazoa" id="ASTEI09277-PA"/>
    </source>
</evidence>
<evidence type="ECO:0000256" key="1">
    <source>
        <dbReference type="SAM" id="MobiDB-lite"/>
    </source>
</evidence>
<dbReference type="VEuPathDB" id="VectorBase:ASTE000825"/>
<feature type="compositionally biased region" description="Low complexity" evidence="1">
    <location>
        <begin position="1699"/>
        <end position="1712"/>
    </location>
</feature>
<reference evidence="3" key="1">
    <citation type="journal article" date="2014" name="Genome Biol.">
        <title>Genome analysis of a major urban malaria vector mosquito, Anopheles stephensi.</title>
        <authorList>
            <person name="Jiang X."/>
            <person name="Peery A."/>
            <person name="Hall A.B."/>
            <person name="Sharma A."/>
            <person name="Chen X.G."/>
            <person name="Waterhouse R.M."/>
            <person name="Komissarov A."/>
            <person name="Riehle M.M."/>
            <person name="Shouche Y."/>
            <person name="Sharakhova M.V."/>
            <person name="Lawson D."/>
            <person name="Pakpour N."/>
            <person name="Arensburger P."/>
            <person name="Davidson V.L."/>
            <person name="Eiglmeier K."/>
            <person name="Emrich S."/>
            <person name="George P."/>
            <person name="Kennedy R.C."/>
            <person name="Mane S.P."/>
            <person name="Maslen G."/>
            <person name="Oringanje C."/>
            <person name="Qi Y."/>
            <person name="Settlage R."/>
            <person name="Tojo M."/>
            <person name="Tubio J.M."/>
            <person name="Unger M.F."/>
            <person name="Wang B."/>
            <person name="Vernick K.D."/>
            <person name="Ribeiro J.M."/>
            <person name="James A.A."/>
            <person name="Michel K."/>
            <person name="Riehle M.A."/>
            <person name="Luckhart S."/>
            <person name="Sharakhov I.V."/>
            <person name="Tu Z."/>
        </authorList>
    </citation>
    <scope>NUCLEOTIDE SEQUENCE [LARGE SCALE GENOMIC DNA]</scope>
    <source>
        <strain evidence="3">Indian</strain>
    </source>
</reference>
<dbReference type="OMA" id="GSGWRQK"/>
<feature type="compositionally biased region" description="Basic and acidic residues" evidence="1">
    <location>
        <begin position="848"/>
        <end position="874"/>
    </location>
</feature>
<feature type="compositionally biased region" description="Low complexity" evidence="1">
    <location>
        <begin position="281"/>
        <end position="293"/>
    </location>
</feature>
<feature type="region of interest" description="Disordered" evidence="1">
    <location>
        <begin position="1"/>
        <end position="37"/>
    </location>
</feature>
<feature type="region of interest" description="Disordered" evidence="1">
    <location>
        <begin position="1807"/>
        <end position="1826"/>
    </location>
</feature>
<feature type="compositionally biased region" description="Polar residues" evidence="1">
    <location>
        <begin position="1045"/>
        <end position="1055"/>
    </location>
</feature>
<feature type="region of interest" description="Disordered" evidence="1">
    <location>
        <begin position="439"/>
        <end position="460"/>
    </location>
</feature>
<feature type="region of interest" description="Disordered" evidence="1">
    <location>
        <begin position="126"/>
        <end position="195"/>
    </location>
</feature>
<sequence>MANSDSASNYVDRVRIRDSSNSFGGPGRGSGWRQKSLSNIDLPTSYRGIAGGIGGGITGGGLGAGQFRYRDYDSGLYDLYSRIDSRREEYEDLYGVNPKAARANGGAGSSGNSGLSSSAGATAAAAATSVPGTGSPAGGGGKSGGKKRHHRSQEVIAYDKSSEHGGHSHHHHHHHHHGSQQQQQGGQQQQQQHQQFYNADTGEACSLRRTRSLAVIREESYNDLHLPGRGGARRSQLIPRAKLIDRNFFKERFSYIYDDNGDVPETPESDANGYTLARRFSSSAQQATGGQQQPFPWHTDKSDLDSIDSSIFKHSLHQQNSFDGSRRNSIRSDSTKFVSKVEVHSQYSGVSGGSKSDTGVDADLKLLDDLSLREEPTRGIGSKPIATLDTVRKRTGASKFGPRDEDESGITIIEIKDSQVSHKSSSVISYDSIYLSSESDEKELLDEQPPTPTDDTQRRRGKEALIEAQFEEYEELFHEVDDLESTESTIDTLYGQVTKPKPKIVGVEPKKIHPNDSLRRYTKHNTGRSTIERLSIISNLKLRQEFGTDPPSPGNPISRKDKALQAVDSDYQYNSLPDADVCKILRNSERIDAKLRRIADNDHDGDAASRKREFDSLPRLNKANLNLTRPPSDEDTSLEESDKGAPSIEVVETPTKEVQGKVYLPDLGVELDYENSVVAGNSDQESDITIVAPQDNLEIPTPAIVVTPAEGKPTHSSVIYSTFASTVGKQTTSKIHFESKERQKPEPDALREVRTKLKPVPAQPKVPLALAPTVKLGGRKVIVDEVAAKAVQREKDLEKVQVPKPEQVGPVVPKKPQKESQPEEASPIGIPIANGKAPPDDQGDLPPTEEKQGSPKVDHSSLFKDTNPFKEQARREIKHRVNDRPLFKGVRRFNSTENIFTSTPIIVTKTFNNCIKTNEVKTKSFDSLIVESNQCDNGNRAKMPRPQVIQIVDSKQQQSAPQSVANSGADTLRKTSKNGQQTQREFLHKVDSVRSYWSKMLDEVEQLESEGDAIRTEEALLNAKNELLTSSVAASAAAAPVGSTVPYQQSLSKNGNAERKSSIGSATSEASDSSRNTGSTKTASSGQQRQSAAGRNKYSTYQLDNDDDPEDEMRFQSFSPTVEIIELDGHKQAALVKPKNAKELDFDHVRYKVMKSEMFQKNLLVNHRKAAQFDGLMQYLQDYSFQELLAHNNVVIIEPVRTKIEKISEKPPQAPAAVCRITNGALGAPGGRRPAGTTTASGIKKHFFYHPIRVNKELLDEELPSPDTVRNVRKLFEGTLRLGTAAKQAYEEAKANGTAGIRKWDSASLSSGVSSSGDLSSPCDCGENEPGGAAVAATMESHLSGELESHYVSQDVLEKIRECGSTVTYYGGRVLDKRTEHISTMTRAIMREIRGQDRQCGVCQPHGCLRHTVDDEDEEEGEVDEDEEREHGGHAHGCPGSLRRPLAGEREGGLGVKFKLVKSNSCSSRLELAGTGKTPPDLLRPNGRMRGRHILPEENSTRCTAEATIEEPEESVRDMVSRLESGNATLTARTTNKPRIIESRCIEKFEHEPAITINSQTTVEGSPPVVSDRKSPSVEPVTVNNHINVVVHPIPTNGSVPQPPPIPGPLLIPPLLRGGPAKSLPASEVTTTVPPPSATGATSMERPPKVCRNKNVDLAFAATMKQLVGLNGNGTVRPPSAVKKSPSQVSVTVESNGQDASPPDSAPSSAASVTKTVTFNFTNGTEMATPANGTEESHHTNGAQTVDQSENLRPSAIAEQRKVDELTSPKLVNWSSIGRFDERQYFANDRKLIEKRKYDDMEFEEFEVLDPNAPPPSEHYDSLNSK</sequence>
<feature type="region of interest" description="Disordered" evidence="1">
    <location>
        <begin position="1619"/>
        <end position="1648"/>
    </location>
</feature>
<feature type="region of interest" description="Disordered" evidence="1">
    <location>
        <begin position="1044"/>
        <end position="1113"/>
    </location>
</feature>
<feature type="compositionally biased region" description="Polar residues" evidence="1">
    <location>
        <begin position="1685"/>
        <end position="1698"/>
    </location>
</feature>
<feature type="region of interest" description="Disordered" evidence="1">
    <location>
        <begin position="1412"/>
        <end position="1446"/>
    </location>
</feature>
<feature type="compositionally biased region" description="Polar residues" evidence="1">
    <location>
        <begin position="954"/>
        <end position="969"/>
    </location>
</feature>
<keyword evidence="3" id="KW-1185">Reference proteome</keyword>
<feature type="compositionally biased region" description="Basic residues" evidence="1">
    <location>
        <begin position="167"/>
        <end position="178"/>
    </location>
</feature>
<name>A0A182YLE1_ANOST</name>
<protein>
    <submittedName>
        <fullName evidence="2">Uncharacterized protein</fullName>
    </submittedName>
</protein>
<feature type="region of interest" description="Disordered" evidence="1">
    <location>
        <begin position="1724"/>
        <end position="1752"/>
    </location>
</feature>
<feature type="compositionally biased region" description="Low complexity" evidence="1">
    <location>
        <begin position="179"/>
        <end position="195"/>
    </location>
</feature>
<feature type="region of interest" description="Disordered" evidence="1">
    <location>
        <begin position="798"/>
        <end position="874"/>
    </location>
</feature>
<dbReference type="Proteomes" id="UP000076408">
    <property type="component" value="Unassembled WGS sequence"/>
</dbReference>
<feature type="region of interest" description="Disordered" evidence="1">
    <location>
        <begin position="281"/>
        <end position="300"/>
    </location>
</feature>
<reference evidence="2" key="2">
    <citation type="submission" date="2020-05" db="UniProtKB">
        <authorList>
            <consortium name="EnsemblMetazoa"/>
        </authorList>
    </citation>
    <scope>IDENTIFICATION</scope>
    <source>
        <strain evidence="2">Indian</strain>
    </source>
</reference>
<feature type="region of interest" description="Disordered" evidence="1">
    <location>
        <begin position="1560"/>
        <end position="1579"/>
    </location>
</feature>
<feature type="region of interest" description="Disordered" evidence="1">
    <location>
        <begin position="603"/>
        <end position="648"/>
    </location>
</feature>
<feature type="region of interest" description="Disordered" evidence="1">
    <location>
        <begin position="1671"/>
        <end position="1712"/>
    </location>
</feature>